<name>A0A6N8FJ13_9BACI</name>
<reference evidence="1 2" key="1">
    <citation type="submission" date="2019-11" db="EMBL/GenBank/DDBJ databases">
        <authorList>
            <person name="Li X."/>
        </authorList>
    </citation>
    <scope>NUCLEOTIDE SEQUENCE [LARGE SCALE GENOMIC DNA]</scope>
    <source>
        <strain evidence="1 2">L9</strain>
    </source>
</reference>
<dbReference type="Proteomes" id="UP000469125">
    <property type="component" value="Unassembled WGS sequence"/>
</dbReference>
<comment type="caution">
    <text evidence="1">The sequence shown here is derived from an EMBL/GenBank/DDBJ whole genome shotgun (WGS) entry which is preliminary data.</text>
</comment>
<dbReference type="RefSeq" id="WP_196493811.1">
    <property type="nucleotide sequence ID" value="NZ_WOCA01000010.1"/>
</dbReference>
<evidence type="ECO:0000313" key="2">
    <source>
        <dbReference type="Proteomes" id="UP000469125"/>
    </source>
</evidence>
<protein>
    <submittedName>
        <fullName evidence="1">Uncharacterized protein</fullName>
    </submittedName>
</protein>
<organism evidence="1 2">
    <name type="scientific">Ornithinibacillus caprae</name>
    <dbReference type="NCBI Taxonomy" id="2678566"/>
    <lineage>
        <taxon>Bacteria</taxon>
        <taxon>Bacillati</taxon>
        <taxon>Bacillota</taxon>
        <taxon>Bacilli</taxon>
        <taxon>Bacillales</taxon>
        <taxon>Bacillaceae</taxon>
        <taxon>Ornithinibacillus</taxon>
    </lineage>
</organism>
<dbReference type="AlphaFoldDB" id="A0A6N8FJ13"/>
<proteinExistence type="predicted"/>
<dbReference type="EMBL" id="WOCA01000010">
    <property type="protein sequence ID" value="MUK89231.1"/>
    <property type="molecule type" value="Genomic_DNA"/>
</dbReference>
<dbReference type="InterPro" id="IPR011042">
    <property type="entry name" value="6-blade_b-propeller_TolB-like"/>
</dbReference>
<evidence type="ECO:0000313" key="1">
    <source>
        <dbReference type="EMBL" id="MUK89231.1"/>
    </source>
</evidence>
<keyword evidence="2" id="KW-1185">Reference proteome</keyword>
<accession>A0A6N8FJ13</accession>
<dbReference type="SUPFAM" id="SSF63829">
    <property type="entry name" value="Calcium-dependent phosphotriesterase"/>
    <property type="match status" value="1"/>
</dbReference>
<sequence>MLNTKLDLSKGKVEVFATNLQTPSHMEWTKGGRLLVSETSAGRVSDVTNGGKITEDNIVFDGLNGPSSIAPLEDGRIYVCETFANRVTNIGKDSDNEELNFDNFNRPYSIVVKDGNLEVVERESNFSNRVVKVNMENGDISKKITHIPALPLPGLEGLLPTKQFNDNFRENWFLYSGCSGWKTTMLDREGKIHSLSSSSVMGTIVYDPDIPAPFLDLVDMVEPIATGLDLMGGMIQNKDNLMLYVTQPRKGTVMEINPFESKDYRFTPPIVQGLNFPTCIRFSPDYKEAYVCSSPTGSIWRFYDFA</sequence>
<dbReference type="Gene3D" id="2.120.10.30">
    <property type="entry name" value="TolB, C-terminal domain"/>
    <property type="match status" value="1"/>
</dbReference>
<gene>
    <name evidence="1" type="ORF">GMD78_12695</name>
</gene>